<feature type="compositionally biased region" description="Basic residues" evidence="1">
    <location>
        <begin position="38"/>
        <end position="50"/>
    </location>
</feature>
<evidence type="ECO:0000313" key="2">
    <source>
        <dbReference type="EMBL" id="KAE9332089.1"/>
    </source>
</evidence>
<proteinExistence type="predicted"/>
<feature type="compositionally biased region" description="Low complexity" evidence="1">
    <location>
        <begin position="169"/>
        <end position="181"/>
    </location>
</feature>
<sequence length="377" mass="39359">MHPADFAAVAMPFSQAGTTHAVAARPNPRPLPPSPRCRSYRPRHRPHWLRPRQPGRPPRLRLLVTHLGHTQARIRARKRTAAKLSEVRTEKRRIVANKEAATAAATPAFAVPLGPLAAASTSCATDGPATGPSTARNGGSKSTQGPKAQKVPETPTAGKAVHASRVFKKVPSSGGVGPKSSRPNHERLVTACPTTDPAPDPAQSATPVAAFRPAYTSALPAASNLDQPVAAAPAIHETPAQEAGCVTGLSIPGSASRPALTAPAPESGSGRHVTPAMAGPVIDIDDSENESFLISLQPAARLPHGGSTSTITGLHPREAYVPTQRVHLLVRRPLRTRSSTSQRSSASPTQAQPRRRLPRASTAGTRAAPYLNSAATT</sequence>
<reference evidence="2 3" key="1">
    <citation type="submission" date="2018-09" db="EMBL/GenBank/DDBJ databases">
        <title>Genomic investigation of the strawberry pathogen Phytophthora fragariae indicates pathogenicity is determined by transcriptional variation in three key races.</title>
        <authorList>
            <person name="Adams T.M."/>
            <person name="Armitage A.D."/>
            <person name="Sobczyk M.K."/>
            <person name="Bates H.J."/>
            <person name="Dunwell J.M."/>
            <person name="Nellist C.F."/>
            <person name="Harrison R.J."/>
        </authorList>
    </citation>
    <scope>NUCLEOTIDE SEQUENCE [LARGE SCALE GENOMIC DNA]</scope>
    <source>
        <strain evidence="2 3">NOV-77</strain>
    </source>
</reference>
<protein>
    <submittedName>
        <fullName evidence="2">Uncharacterized protein</fullName>
    </submittedName>
</protein>
<feature type="region of interest" description="Disordered" evidence="1">
    <location>
        <begin position="300"/>
        <end position="377"/>
    </location>
</feature>
<dbReference type="EMBL" id="QXFY01000966">
    <property type="protein sequence ID" value="KAE9332089.1"/>
    <property type="molecule type" value="Genomic_DNA"/>
</dbReference>
<comment type="caution">
    <text evidence="2">The sequence shown here is derived from an EMBL/GenBank/DDBJ whole genome shotgun (WGS) entry which is preliminary data.</text>
</comment>
<evidence type="ECO:0000313" key="3">
    <source>
        <dbReference type="Proteomes" id="UP000486351"/>
    </source>
</evidence>
<dbReference type="Proteomes" id="UP000486351">
    <property type="component" value="Unassembled WGS sequence"/>
</dbReference>
<gene>
    <name evidence="2" type="ORF">PF008_g15114</name>
</gene>
<feature type="region of interest" description="Disordered" evidence="1">
    <location>
        <begin position="21"/>
        <end position="57"/>
    </location>
</feature>
<name>A0A6G0RF20_9STRA</name>
<feature type="compositionally biased region" description="Polar residues" evidence="1">
    <location>
        <begin position="131"/>
        <end position="146"/>
    </location>
</feature>
<evidence type="ECO:0000256" key="1">
    <source>
        <dbReference type="SAM" id="MobiDB-lite"/>
    </source>
</evidence>
<dbReference type="AlphaFoldDB" id="A0A6G0RF20"/>
<organism evidence="2 3">
    <name type="scientific">Phytophthora fragariae</name>
    <dbReference type="NCBI Taxonomy" id="53985"/>
    <lineage>
        <taxon>Eukaryota</taxon>
        <taxon>Sar</taxon>
        <taxon>Stramenopiles</taxon>
        <taxon>Oomycota</taxon>
        <taxon>Peronosporomycetes</taxon>
        <taxon>Peronosporales</taxon>
        <taxon>Peronosporaceae</taxon>
        <taxon>Phytophthora</taxon>
    </lineage>
</organism>
<feature type="compositionally biased region" description="Low complexity" evidence="1">
    <location>
        <begin position="336"/>
        <end position="352"/>
    </location>
</feature>
<accession>A0A6G0RF20</accession>
<feature type="region of interest" description="Disordered" evidence="1">
    <location>
        <begin position="120"/>
        <end position="187"/>
    </location>
</feature>